<reference evidence="1" key="2">
    <citation type="submission" date="2013-04" db="UniProtKB">
        <authorList>
            <consortium name="EnsemblPlants"/>
        </authorList>
    </citation>
    <scope>IDENTIFICATION</scope>
</reference>
<accession>J3MQ34</accession>
<protein>
    <submittedName>
        <fullName evidence="1">Uncharacterized protein</fullName>
    </submittedName>
</protein>
<proteinExistence type="predicted"/>
<dbReference type="Gramene" id="OB08G12130.1">
    <property type="protein sequence ID" value="OB08G12130.1"/>
    <property type="gene ID" value="OB08G12130"/>
</dbReference>
<sequence length="64" mass="7307">MFTVYMDCMTSANHYLFQNISSGQPDLKILAYIPSCLAGFSPSIKLSHVHLHVYNYARLNELKI</sequence>
<evidence type="ECO:0000313" key="1">
    <source>
        <dbReference type="EnsemblPlants" id="OB08G12130.1"/>
    </source>
</evidence>
<reference evidence="1" key="1">
    <citation type="journal article" date="2013" name="Nat. Commun.">
        <title>Whole-genome sequencing of Oryza brachyantha reveals mechanisms underlying Oryza genome evolution.</title>
        <authorList>
            <person name="Chen J."/>
            <person name="Huang Q."/>
            <person name="Gao D."/>
            <person name="Wang J."/>
            <person name="Lang Y."/>
            <person name="Liu T."/>
            <person name="Li B."/>
            <person name="Bai Z."/>
            <person name="Luis Goicoechea J."/>
            <person name="Liang C."/>
            <person name="Chen C."/>
            <person name="Zhang W."/>
            <person name="Sun S."/>
            <person name="Liao Y."/>
            <person name="Zhang X."/>
            <person name="Yang L."/>
            <person name="Song C."/>
            <person name="Wang M."/>
            <person name="Shi J."/>
            <person name="Liu G."/>
            <person name="Liu J."/>
            <person name="Zhou H."/>
            <person name="Zhou W."/>
            <person name="Yu Q."/>
            <person name="An N."/>
            <person name="Chen Y."/>
            <person name="Cai Q."/>
            <person name="Wang B."/>
            <person name="Liu B."/>
            <person name="Min J."/>
            <person name="Huang Y."/>
            <person name="Wu H."/>
            <person name="Li Z."/>
            <person name="Zhang Y."/>
            <person name="Yin Y."/>
            <person name="Song W."/>
            <person name="Jiang J."/>
            <person name="Jackson S.A."/>
            <person name="Wing R.A."/>
            <person name="Wang J."/>
            <person name="Chen M."/>
        </authorList>
    </citation>
    <scope>NUCLEOTIDE SEQUENCE [LARGE SCALE GENOMIC DNA]</scope>
    <source>
        <strain evidence="1">cv. IRGC 101232</strain>
    </source>
</reference>
<dbReference type="AlphaFoldDB" id="J3MQ34"/>
<dbReference type="HOGENOM" id="CLU_2871251_0_0_1"/>
<organism evidence="1">
    <name type="scientific">Oryza brachyantha</name>
    <name type="common">malo sina</name>
    <dbReference type="NCBI Taxonomy" id="4533"/>
    <lineage>
        <taxon>Eukaryota</taxon>
        <taxon>Viridiplantae</taxon>
        <taxon>Streptophyta</taxon>
        <taxon>Embryophyta</taxon>
        <taxon>Tracheophyta</taxon>
        <taxon>Spermatophyta</taxon>
        <taxon>Magnoliopsida</taxon>
        <taxon>Liliopsida</taxon>
        <taxon>Poales</taxon>
        <taxon>Poaceae</taxon>
        <taxon>BOP clade</taxon>
        <taxon>Oryzoideae</taxon>
        <taxon>Oryzeae</taxon>
        <taxon>Oryzinae</taxon>
        <taxon>Oryza</taxon>
    </lineage>
</organism>
<dbReference type="EnsemblPlants" id="OB08G12130.1">
    <property type="protein sequence ID" value="OB08G12130.1"/>
    <property type="gene ID" value="OB08G12130"/>
</dbReference>
<name>J3MQ34_ORYBR</name>
<keyword evidence="2" id="KW-1185">Reference proteome</keyword>
<dbReference type="Proteomes" id="UP000006038">
    <property type="component" value="Chromosome 8"/>
</dbReference>
<evidence type="ECO:0000313" key="2">
    <source>
        <dbReference type="Proteomes" id="UP000006038"/>
    </source>
</evidence>